<evidence type="ECO:0000256" key="4">
    <source>
        <dbReference type="PROSITE-ProRule" id="PRU00285"/>
    </source>
</evidence>
<dbReference type="GO" id="GO:0005886">
    <property type="term" value="C:plasma membrane"/>
    <property type="evidence" value="ECO:0007669"/>
    <property type="project" value="UniProtKB-SubCell"/>
</dbReference>
<evidence type="ECO:0000313" key="9">
    <source>
        <dbReference type="EMBL" id="KDO83740.1"/>
    </source>
</evidence>
<feature type="domain" description="SHSP" evidence="8">
    <location>
        <begin position="24"/>
        <end position="144"/>
    </location>
</feature>
<dbReference type="Gene3D" id="2.60.40.790">
    <property type="match status" value="1"/>
</dbReference>
<proteinExistence type="inferred from homology"/>
<dbReference type="SMR" id="A0A067GYK5"/>
<gene>
    <name evidence="9" type="ORF">CISIN_1g046062mg</name>
</gene>
<dbReference type="GO" id="GO:0034605">
    <property type="term" value="P:cellular response to heat"/>
    <property type="evidence" value="ECO:0000318"/>
    <property type="project" value="GO_Central"/>
</dbReference>
<feature type="compositionally biased region" description="Polar residues" evidence="6">
    <location>
        <begin position="203"/>
        <end position="212"/>
    </location>
</feature>
<dbReference type="InterPro" id="IPR008978">
    <property type="entry name" value="HSP20-like_chaperone"/>
</dbReference>
<evidence type="ECO:0000259" key="8">
    <source>
        <dbReference type="PROSITE" id="PS01031"/>
    </source>
</evidence>
<dbReference type="Pfam" id="PF00011">
    <property type="entry name" value="HSP20"/>
    <property type="match status" value="1"/>
</dbReference>
<keyword evidence="7" id="KW-0812">Transmembrane</keyword>
<feature type="region of interest" description="Disordered" evidence="6">
    <location>
        <begin position="154"/>
        <end position="439"/>
    </location>
</feature>
<feature type="transmembrane region" description="Helical" evidence="7">
    <location>
        <begin position="444"/>
        <end position="463"/>
    </location>
</feature>
<evidence type="ECO:0000256" key="6">
    <source>
        <dbReference type="SAM" id="MobiDB-lite"/>
    </source>
</evidence>
<sequence length="468" mass="52417">MELELGFKLTRTRDDEQTSIADFRITTDSSGPIFVSEETDSKFILTGYLKGFRRENIDIMINEAGDKIAISGKKPVQEMVLMGWIVQKKEVEIRAFRKVFQIPNGVILDKVKAKFNEETSNLTIFMPKSVKGHSGVVIEEVKEEEVDRGMPEAIDKIEDPEMKPVAADEVPEKGTNKAAPKEEIIEKIEEKQDPGQAEEPANDQRTFETTESAAEEIPENGKTEGAEEKFDGGESRPLENGAEAETERVEQTIREESKGPEVKSKEENERVAEESPGRTETVSSKPDGEAEISKITEPLQTEETWKERLPEEKAPEPRFEAHVPGPEMAKTIESGDDQGSLSTQVEEKHTASKDHHRMESEKPEDLRKQEPCQEVEELTKPEEPCQVPEPEETPQPNEIEPSEEKPDEQESEELEKQKGISEDAAAAAQMKKHVSKKSKVCPPLVVAGSALLVSLIVLVFQLIRAKKR</sequence>
<dbReference type="Proteomes" id="UP000027120">
    <property type="component" value="Unassembled WGS sequence"/>
</dbReference>
<keyword evidence="2" id="KW-1003">Cell membrane</keyword>
<dbReference type="PANTHER" id="PTHR43670">
    <property type="entry name" value="HEAT SHOCK PROTEIN 26"/>
    <property type="match status" value="1"/>
</dbReference>
<reference evidence="9 10" key="1">
    <citation type="submission" date="2014-04" db="EMBL/GenBank/DDBJ databases">
        <authorList>
            <consortium name="International Citrus Genome Consortium"/>
            <person name="Gmitter F."/>
            <person name="Chen C."/>
            <person name="Farmerie W."/>
            <person name="Harkins T."/>
            <person name="Desany B."/>
            <person name="Mohiuddin M."/>
            <person name="Kodira C."/>
            <person name="Borodovsky M."/>
            <person name="Lomsadze A."/>
            <person name="Burns P."/>
            <person name="Jenkins J."/>
            <person name="Prochnik S."/>
            <person name="Shu S."/>
            <person name="Chapman J."/>
            <person name="Pitluck S."/>
            <person name="Schmutz J."/>
            <person name="Rokhsar D."/>
        </authorList>
    </citation>
    <scope>NUCLEOTIDE SEQUENCE</scope>
</reference>
<dbReference type="SUPFAM" id="SSF49764">
    <property type="entry name" value="HSP20-like chaperones"/>
    <property type="match status" value="1"/>
</dbReference>
<feature type="compositionally biased region" description="Basic and acidic residues" evidence="6">
    <location>
        <begin position="245"/>
        <end position="277"/>
    </location>
</feature>
<feature type="compositionally biased region" description="Basic and acidic residues" evidence="6">
    <location>
        <begin position="219"/>
        <end position="237"/>
    </location>
</feature>
<comment type="subcellular location">
    <subcellularLocation>
        <location evidence="1">Cell membrane</location>
        <topology evidence="1">Single-pass membrane protein</topology>
    </subcellularLocation>
</comment>
<evidence type="ECO:0000256" key="1">
    <source>
        <dbReference type="ARBA" id="ARBA00004162"/>
    </source>
</evidence>
<dbReference type="GO" id="GO:0006952">
    <property type="term" value="P:defense response"/>
    <property type="evidence" value="ECO:0007669"/>
    <property type="project" value="UniProtKB-KW"/>
</dbReference>
<keyword evidence="7" id="KW-0472">Membrane</keyword>
<feature type="compositionally biased region" description="Basic and acidic residues" evidence="6">
    <location>
        <begin position="345"/>
        <end position="383"/>
    </location>
</feature>
<name>A0A067GYK5_CITSI</name>
<accession>A0A067GYK5</accession>
<feature type="compositionally biased region" description="Basic and acidic residues" evidence="6">
    <location>
        <begin position="170"/>
        <end position="193"/>
    </location>
</feature>
<feature type="compositionally biased region" description="Basic residues" evidence="6">
    <location>
        <begin position="430"/>
        <end position="439"/>
    </location>
</feature>
<keyword evidence="7" id="KW-1133">Transmembrane helix</keyword>
<dbReference type="AlphaFoldDB" id="A0A067GYK5"/>
<dbReference type="STRING" id="2711.A0A067GYK5"/>
<dbReference type="PROSITE" id="PS01031">
    <property type="entry name" value="SHSP"/>
    <property type="match status" value="1"/>
</dbReference>
<evidence type="ECO:0000256" key="5">
    <source>
        <dbReference type="RuleBase" id="RU003616"/>
    </source>
</evidence>
<comment type="similarity">
    <text evidence="4 5">Belongs to the small heat shock protein (HSP20) family.</text>
</comment>
<dbReference type="eggNOG" id="KOG0710">
    <property type="taxonomic scope" value="Eukaryota"/>
</dbReference>
<feature type="compositionally biased region" description="Basic and acidic residues" evidence="6">
    <location>
        <begin position="303"/>
        <end position="321"/>
    </location>
</feature>
<dbReference type="EMBL" id="KK784874">
    <property type="protein sequence ID" value="KDO83740.1"/>
    <property type="molecule type" value="Genomic_DNA"/>
</dbReference>
<dbReference type="CDD" id="cd06464">
    <property type="entry name" value="ACD_sHsps-like"/>
    <property type="match status" value="1"/>
</dbReference>
<evidence type="ECO:0000256" key="3">
    <source>
        <dbReference type="ARBA" id="ARBA00022821"/>
    </source>
</evidence>
<keyword evidence="3" id="KW-0611">Plant defense</keyword>
<keyword evidence="10" id="KW-1185">Reference proteome</keyword>
<feature type="compositionally biased region" description="Low complexity" evidence="6">
    <location>
        <begin position="384"/>
        <end position="399"/>
    </location>
</feature>
<organism evidence="9 10">
    <name type="scientific">Citrus sinensis</name>
    <name type="common">Sweet orange</name>
    <name type="synonym">Citrus aurantium var. sinensis</name>
    <dbReference type="NCBI Taxonomy" id="2711"/>
    <lineage>
        <taxon>Eukaryota</taxon>
        <taxon>Viridiplantae</taxon>
        <taxon>Streptophyta</taxon>
        <taxon>Embryophyta</taxon>
        <taxon>Tracheophyta</taxon>
        <taxon>Spermatophyta</taxon>
        <taxon>Magnoliopsida</taxon>
        <taxon>eudicotyledons</taxon>
        <taxon>Gunneridae</taxon>
        <taxon>Pentapetalae</taxon>
        <taxon>rosids</taxon>
        <taxon>malvids</taxon>
        <taxon>Sapindales</taxon>
        <taxon>Rutaceae</taxon>
        <taxon>Aurantioideae</taxon>
        <taxon>Citrus</taxon>
    </lineage>
</organism>
<evidence type="ECO:0000256" key="7">
    <source>
        <dbReference type="SAM" id="Phobius"/>
    </source>
</evidence>
<protein>
    <recommendedName>
        <fullName evidence="8">SHSP domain-containing protein</fullName>
    </recommendedName>
</protein>
<evidence type="ECO:0000256" key="2">
    <source>
        <dbReference type="ARBA" id="ARBA00022475"/>
    </source>
</evidence>
<dbReference type="PANTHER" id="PTHR43670:SF34">
    <property type="entry name" value="HSP20-LIKE CHAPERONES SUPERFAMILY PROTEIN"/>
    <property type="match status" value="1"/>
</dbReference>
<dbReference type="PaxDb" id="2711-XP_006473062.1"/>
<evidence type="ECO:0000313" key="10">
    <source>
        <dbReference type="Proteomes" id="UP000027120"/>
    </source>
</evidence>
<dbReference type="InterPro" id="IPR002068">
    <property type="entry name" value="A-crystallin/Hsp20_dom"/>
</dbReference>